<comment type="subunit">
    <text evidence="3">Component of the 19S proteasome regulatory particle complex. The 26S proteasome consists of a 20S core particle (CP) and two 19S regulatory subunits (RP). The regulatory particle is made of a lid composed of 9 subunits including PSMD13, a base containing 6 ATPases and few additional components.</text>
</comment>
<dbReference type="PANTHER" id="PTHR10539:SF0">
    <property type="entry name" value="26S PROTEASOME NON-ATPASE REGULATORY SUBUNIT 13"/>
    <property type="match status" value="1"/>
</dbReference>
<gene>
    <name evidence="10" type="primary">PSMD13</name>
    <name evidence="10" type="ORF">Ciccas_002923</name>
</gene>
<protein>
    <recommendedName>
        <fullName evidence="4">26S proteasome non-ATPase regulatory subunit 13</fullName>
    </recommendedName>
    <alternativeName>
        <fullName evidence="6">26S proteasome regulatory subunit RPN9</fullName>
    </alternativeName>
    <alternativeName>
        <fullName evidence="8">26S proteasome regulatory subunit S11</fullName>
    </alternativeName>
    <alternativeName>
        <fullName evidence="7">26S proteasome regulatory subunit p40.5</fullName>
    </alternativeName>
</protein>
<dbReference type="Pfam" id="PF01399">
    <property type="entry name" value="PCI"/>
    <property type="match status" value="1"/>
</dbReference>
<evidence type="ECO:0000256" key="5">
    <source>
        <dbReference type="ARBA" id="ARBA00022942"/>
    </source>
</evidence>
<feature type="domain" description="PCI" evidence="9">
    <location>
        <begin position="174"/>
        <end position="341"/>
    </location>
</feature>
<dbReference type="GO" id="GO:0000502">
    <property type="term" value="C:proteasome complex"/>
    <property type="evidence" value="ECO:0007669"/>
    <property type="project" value="UniProtKB-KW"/>
</dbReference>
<proteinExistence type="inferred from homology"/>
<name>A0ABD2QFU7_9PLAT</name>
<evidence type="ECO:0000256" key="4">
    <source>
        <dbReference type="ARBA" id="ARBA00015732"/>
    </source>
</evidence>
<dbReference type="SMART" id="SM00088">
    <property type="entry name" value="PINT"/>
    <property type="match status" value="1"/>
</dbReference>
<dbReference type="Pfam" id="PF22037">
    <property type="entry name" value="PSD13_N"/>
    <property type="match status" value="1"/>
</dbReference>
<evidence type="ECO:0000256" key="1">
    <source>
        <dbReference type="ARBA" id="ARBA00002362"/>
    </source>
</evidence>
<organism evidence="10 11">
    <name type="scientific">Cichlidogyrus casuarinus</name>
    <dbReference type="NCBI Taxonomy" id="1844966"/>
    <lineage>
        <taxon>Eukaryota</taxon>
        <taxon>Metazoa</taxon>
        <taxon>Spiralia</taxon>
        <taxon>Lophotrochozoa</taxon>
        <taxon>Platyhelminthes</taxon>
        <taxon>Monogenea</taxon>
        <taxon>Monopisthocotylea</taxon>
        <taxon>Dactylogyridea</taxon>
        <taxon>Ancyrocephalidae</taxon>
        <taxon>Cichlidogyrus</taxon>
    </lineage>
</organism>
<dbReference type="Proteomes" id="UP001626550">
    <property type="component" value="Unassembled WGS sequence"/>
</dbReference>
<sequence>MASVEKYLEARIASNREFETTWDEIRSLYEQKLWHQITNLLLENLKNPLFQSKHDLKEMYDCFVSTLSTRMKPLSLVEISVFISEYIVKSNPKEAVEFMKKIKEIIAEDNDSTILCDIVIGMIQLKALKDLPASREIVEDLSDKISQIDGVTTIHSRYYQLSAMYYQQLGKHADYYREGLKYLGCANLESLSLEERQNWAFSIGLAALLGEGIYNFGELLTHEIFETLRSSSNVWLVDLMQGLSHGELKKLDDLAPKWKAQHDLKQAEAQIMEKATVLCLIELVFRRPLNKRTLTFEEISKATRVPIDRVEYLLMRALALHLMEGRIDEINKTVSITWLQPRVLDYEQIESMYKQLGDWCGKVTDMRSLVEVDSRTILT</sequence>
<dbReference type="SUPFAM" id="SSF46785">
    <property type="entry name" value="Winged helix' DNA-binding domain"/>
    <property type="match status" value="1"/>
</dbReference>
<dbReference type="InterPro" id="IPR000717">
    <property type="entry name" value="PCI_dom"/>
</dbReference>
<dbReference type="EMBL" id="JBJKFK010000246">
    <property type="protein sequence ID" value="KAL3318415.1"/>
    <property type="molecule type" value="Genomic_DNA"/>
</dbReference>
<evidence type="ECO:0000256" key="6">
    <source>
        <dbReference type="ARBA" id="ARBA00029749"/>
    </source>
</evidence>
<evidence type="ECO:0000256" key="2">
    <source>
        <dbReference type="ARBA" id="ARBA00006207"/>
    </source>
</evidence>
<dbReference type="AlphaFoldDB" id="A0ABD2QFU7"/>
<keyword evidence="5 10" id="KW-0647">Proteasome</keyword>
<dbReference type="InterPro" id="IPR036390">
    <property type="entry name" value="WH_DNA-bd_sf"/>
</dbReference>
<dbReference type="PANTHER" id="PTHR10539">
    <property type="entry name" value="26S PROTEASOME NON-ATPASE REGULATORY SUBUNIT 13"/>
    <property type="match status" value="1"/>
</dbReference>
<evidence type="ECO:0000313" key="10">
    <source>
        <dbReference type="EMBL" id="KAL3318415.1"/>
    </source>
</evidence>
<comment type="function">
    <text evidence="1">Component of the 26S proteasome, a multiprotein complex involved in the ATP-dependent degradation of ubiquitinated proteins. This complex plays a key role in the maintenance of protein homeostasis by removing misfolded or damaged proteins, which could impair cellular functions, and by removing proteins whose functions are no longer required. Therefore, the proteasome participates in numerous cellular processes, including cell cycle progression, apoptosis, or DNA damage repair.</text>
</comment>
<comment type="caution">
    <text evidence="10">The sequence shown here is derived from an EMBL/GenBank/DDBJ whole genome shotgun (WGS) entry which is preliminary data.</text>
</comment>
<evidence type="ECO:0000313" key="11">
    <source>
        <dbReference type="Proteomes" id="UP001626550"/>
    </source>
</evidence>
<keyword evidence="11" id="KW-1185">Reference proteome</keyword>
<accession>A0ABD2QFU7</accession>
<dbReference type="InterPro" id="IPR054179">
    <property type="entry name" value="PSD13_N"/>
</dbReference>
<evidence type="ECO:0000256" key="7">
    <source>
        <dbReference type="ARBA" id="ARBA00031303"/>
    </source>
</evidence>
<evidence type="ECO:0000259" key="9">
    <source>
        <dbReference type="PROSITE" id="PS50250"/>
    </source>
</evidence>
<reference evidence="10 11" key="1">
    <citation type="submission" date="2024-11" db="EMBL/GenBank/DDBJ databases">
        <title>Adaptive evolution of stress response genes in parasites aligns with host niche diversity.</title>
        <authorList>
            <person name="Hahn C."/>
            <person name="Resl P."/>
        </authorList>
    </citation>
    <scope>NUCLEOTIDE SEQUENCE [LARGE SCALE GENOMIC DNA]</scope>
    <source>
        <strain evidence="10">EGGRZ-B1_66</strain>
        <tissue evidence="10">Body</tissue>
    </source>
</reference>
<evidence type="ECO:0000256" key="3">
    <source>
        <dbReference type="ARBA" id="ARBA00011441"/>
    </source>
</evidence>
<comment type="similarity">
    <text evidence="2">Belongs to the proteasome subunit S11 family.</text>
</comment>
<dbReference type="PROSITE" id="PS50250">
    <property type="entry name" value="PCI"/>
    <property type="match status" value="1"/>
</dbReference>
<evidence type="ECO:0000256" key="8">
    <source>
        <dbReference type="ARBA" id="ARBA00032323"/>
    </source>
</evidence>
<dbReference type="InterPro" id="IPR035298">
    <property type="entry name" value="PSMD13"/>
</dbReference>